<reference evidence="2" key="1">
    <citation type="submission" date="2020-05" db="EMBL/GenBank/DDBJ databases">
        <authorList>
            <person name="Chiriac C."/>
            <person name="Salcher M."/>
            <person name="Ghai R."/>
            <person name="Kavagutti S V."/>
        </authorList>
    </citation>
    <scope>NUCLEOTIDE SEQUENCE</scope>
</reference>
<organism evidence="2">
    <name type="scientific">freshwater metagenome</name>
    <dbReference type="NCBI Taxonomy" id="449393"/>
    <lineage>
        <taxon>unclassified sequences</taxon>
        <taxon>metagenomes</taxon>
        <taxon>ecological metagenomes</taxon>
    </lineage>
</organism>
<feature type="compositionally biased region" description="Basic residues" evidence="1">
    <location>
        <begin position="130"/>
        <end position="139"/>
    </location>
</feature>
<sequence length="171" mass="20118">MHQRGPPVVSFFCSWCANRKFRSFRSRSCRFQYLRWLMVGGCWRRLCRESGNPMDCRSCQDARGLWRRVCGWWYCRQLVGAVGCALALASSCPRIYGQNKAAHHCIGRFSFIRGTSNKGDGRRRAESASRRTRPHERRGNRKIHCVIKQARQETRVRNCCHIGHHKCWCRR</sequence>
<accession>A0A6J6V852</accession>
<feature type="region of interest" description="Disordered" evidence="1">
    <location>
        <begin position="116"/>
        <end position="139"/>
    </location>
</feature>
<name>A0A6J6V852_9ZZZZ</name>
<dbReference type="EMBL" id="CAEZZM010000138">
    <property type="protein sequence ID" value="CAB4768411.1"/>
    <property type="molecule type" value="Genomic_DNA"/>
</dbReference>
<gene>
    <name evidence="2" type="ORF">UFOPK2872_01018</name>
</gene>
<protein>
    <submittedName>
        <fullName evidence="2">Unannotated protein</fullName>
    </submittedName>
</protein>
<feature type="compositionally biased region" description="Basic and acidic residues" evidence="1">
    <location>
        <begin position="119"/>
        <end position="129"/>
    </location>
</feature>
<evidence type="ECO:0000313" key="2">
    <source>
        <dbReference type="EMBL" id="CAB4768411.1"/>
    </source>
</evidence>
<dbReference type="AlphaFoldDB" id="A0A6J6V852"/>
<evidence type="ECO:0000256" key="1">
    <source>
        <dbReference type="SAM" id="MobiDB-lite"/>
    </source>
</evidence>
<proteinExistence type="predicted"/>